<proteinExistence type="inferred from homology"/>
<dbReference type="PANTHER" id="PTHR12428">
    <property type="entry name" value="OXA1"/>
    <property type="match status" value="1"/>
</dbReference>
<keyword evidence="4 12" id="KW-0812">Transmembrane</keyword>
<feature type="transmembrane region" description="Helical" evidence="13">
    <location>
        <begin position="20"/>
        <end position="51"/>
    </location>
</feature>
<dbReference type="InterPro" id="IPR028055">
    <property type="entry name" value="YidC/Oxa/ALB_C"/>
</dbReference>
<evidence type="ECO:0000256" key="1">
    <source>
        <dbReference type="ARBA" id="ARBA00004141"/>
    </source>
</evidence>
<protein>
    <recommendedName>
        <fullName evidence="3">Membrane protein insertase YidC</fullName>
    </recommendedName>
    <alternativeName>
        <fullName evidence="11">Foldase YidC</fullName>
    </alternativeName>
    <alternativeName>
        <fullName evidence="10">Membrane integrase YidC</fullName>
    </alternativeName>
    <alternativeName>
        <fullName evidence="9">Membrane protein YidC</fullName>
    </alternativeName>
</protein>
<evidence type="ECO:0000256" key="5">
    <source>
        <dbReference type="ARBA" id="ARBA00022989"/>
    </source>
</evidence>
<gene>
    <name evidence="15" type="ORF">JOE69_000921</name>
</gene>
<evidence type="ECO:0000256" key="11">
    <source>
        <dbReference type="ARBA" id="ARBA00033342"/>
    </source>
</evidence>
<dbReference type="EMBL" id="JAVDQF010000001">
    <property type="protein sequence ID" value="MDR6268683.1"/>
    <property type="molecule type" value="Genomic_DNA"/>
</dbReference>
<feature type="domain" description="Membrane insertase YidC/Oxa/ALB C-terminal" evidence="14">
    <location>
        <begin position="37"/>
        <end position="244"/>
    </location>
</feature>
<evidence type="ECO:0000256" key="3">
    <source>
        <dbReference type="ARBA" id="ARBA00015325"/>
    </source>
</evidence>
<dbReference type="PANTHER" id="PTHR12428:SF65">
    <property type="entry name" value="CYTOCHROME C OXIDASE ASSEMBLY PROTEIN COX18, MITOCHONDRIAL"/>
    <property type="match status" value="1"/>
</dbReference>
<dbReference type="NCBIfam" id="TIGR03592">
    <property type="entry name" value="yidC_oxa1_cterm"/>
    <property type="match status" value="1"/>
</dbReference>
<comment type="subcellular location">
    <subcellularLocation>
        <location evidence="1 12">Membrane</location>
        <topology evidence="1 12">Multi-pass membrane protein</topology>
    </subcellularLocation>
</comment>
<keyword evidence="5 13" id="KW-1133">Transmembrane helix</keyword>
<evidence type="ECO:0000256" key="13">
    <source>
        <dbReference type="SAM" id="Phobius"/>
    </source>
</evidence>
<evidence type="ECO:0000256" key="10">
    <source>
        <dbReference type="ARBA" id="ARBA00033245"/>
    </source>
</evidence>
<sequence length="258" mass="27381">MNIYAFPPLAWALEIGYQFLHWLSAALTPLAGGASAGLAVIVLTIVVRMLLIPVGLSQVRGEIGRARIAPQLKELQRKHGKNPQLLSEKTLALYKSEGISMFAGIGPALLQTPVLMVVYGLFVLGQIGGHSNSLLEAGFGGAPLGQSLIQLISTGGFLAGGWIYLAVIAVILLVAELNRRRAARLSLLGQSPDTAALPGSGTLNRMLPWLAYLTAVTAVFVPLAAALYLMTTTVWTIVERALLRRVLTPHPGPEPLPA</sequence>
<evidence type="ECO:0000313" key="15">
    <source>
        <dbReference type="EMBL" id="MDR6268683.1"/>
    </source>
</evidence>
<keyword evidence="16" id="KW-1185">Reference proteome</keyword>
<evidence type="ECO:0000256" key="2">
    <source>
        <dbReference type="ARBA" id="ARBA00010527"/>
    </source>
</evidence>
<reference evidence="15 16" key="1">
    <citation type="submission" date="2023-07" db="EMBL/GenBank/DDBJ databases">
        <title>Sequencing the genomes of 1000 actinobacteria strains.</title>
        <authorList>
            <person name="Klenk H.-P."/>
        </authorList>
    </citation>
    <scope>NUCLEOTIDE SEQUENCE [LARGE SCALE GENOMIC DNA]</scope>
    <source>
        <strain evidence="15 16">DSM 14555</strain>
    </source>
</reference>
<evidence type="ECO:0000256" key="7">
    <source>
        <dbReference type="ARBA" id="ARBA00025034"/>
    </source>
</evidence>
<evidence type="ECO:0000313" key="16">
    <source>
        <dbReference type="Proteomes" id="UP001185069"/>
    </source>
</evidence>
<comment type="similarity">
    <text evidence="2">Belongs to the OXA1/ALB3/YidC family. Type 1 subfamily.</text>
</comment>
<feature type="transmembrane region" description="Helical" evidence="13">
    <location>
        <begin position="108"/>
        <end position="128"/>
    </location>
</feature>
<evidence type="ECO:0000256" key="8">
    <source>
        <dbReference type="ARBA" id="ARBA00026028"/>
    </source>
</evidence>
<evidence type="ECO:0000256" key="9">
    <source>
        <dbReference type="ARBA" id="ARBA00031538"/>
    </source>
</evidence>
<comment type="caution">
    <text evidence="15">The sequence shown here is derived from an EMBL/GenBank/DDBJ whole genome shotgun (WGS) entry which is preliminary data.</text>
</comment>
<evidence type="ECO:0000256" key="4">
    <source>
        <dbReference type="ARBA" id="ARBA00022692"/>
    </source>
</evidence>
<dbReference type="Pfam" id="PF02096">
    <property type="entry name" value="60KD_IMP"/>
    <property type="match status" value="1"/>
</dbReference>
<feature type="transmembrane region" description="Helical" evidence="13">
    <location>
        <begin position="148"/>
        <end position="175"/>
    </location>
</feature>
<name>A0ABU1J8E1_9MICC</name>
<dbReference type="RefSeq" id="WP_309796484.1">
    <property type="nucleotide sequence ID" value="NZ_BAAAHY010000006.1"/>
</dbReference>
<keyword evidence="6 13" id="KW-0472">Membrane</keyword>
<dbReference type="InterPro" id="IPR001708">
    <property type="entry name" value="YidC/ALB3/OXA1/COX18"/>
</dbReference>
<evidence type="ECO:0000256" key="12">
    <source>
        <dbReference type="RuleBase" id="RU003945"/>
    </source>
</evidence>
<accession>A0ABU1J8E1</accession>
<evidence type="ECO:0000259" key="14">
    <source>
        <dbReference type="Pfam" id="PF02096"/>
    </source>
</evidence>
<comment type="function">
    <text evidence="7">Required for the insertion and/or proper folding and/or complex formation of integral membrane proteins into the membrane. Involved in integration of membrane proteins that insert both dependently and independently of the Sec translocase complex, as well as at least some lipoproteins. Aids folding of multispanning membrane proteins.</text>
</comment>
<dbReference type="Proteomes" id="UP001185069">
    <property type="component" value="Unassembled WGS sequence"/>
</dbReference>
<comment type="subunit">
    <text evidence="8">Interacts with the Sec translocase complex via SecD. Specifically interacts with transmembrane segments of nascent integral membrane proteins during membrane integration.</text>
</comment>
<feature type="transmembrane region" description="Helical" evidence="13">
    <location>
        <begin position="209"/>
        <end position="230"/>
    </location>
</feature>
<evidence type="ECO:0000256" key="6">
    <source>
        <dbReference type="ARBA" id="ARBA00023136"/>
    </source>
</evidence>
<organism evidence="15 16">
    <name type="scientific">Arthrobacter russicus</name>
    <dbReference type="NCBI Taxonomy" id="172040"/>
    <lineage>
        <taxon>Bacteria</taxon>
        <taxon>Bacillati</taxon>
        <taxon>Actinomycetota</taxon>
        <taxon>Actinomycetes</taxon>
        <taxon>Micrococcales</taxon>
        <taxon>Micrococcaceae</taxon>
        <taxon>Arthrobacter</taxon>
    </lineage>
</organism>